<keyword evidence="2" id="KW-1185">Reference proteome</keyword>
<reference evidence="1" key="2">
    <citation type="submission" date="2025-09" db="UniProtKB">
        <authorList>
            <consortium name="EnsemblPlants"/>
        </authorList>
    </citation>
    <scope>IDENTIFICATION</scope>
</reference>
<sequence>MANEQELINQFDIMVSQESERDEPTKLFEGWNDEQKASYMKQLALDLPQPKEAANLENMEVPDSVLFDVTNPEQAQQNYVASIGHYRSWQYAGSDRRFEFGSKRQRTFVTRSTGTFVFYFQLDDLLVGLIVDGQRGWAEGAITRDRRDGRETVLQFARKGNELDYIRSRKTHTLKYDGNYTKGQKIYKIKLGLWQLWQAIKAIGGFIPAVSKSEPEAIHWQILVLFAPEAGRVNHVFGKTSSCLSFSHDVPTVILTLGDIEAFVLNYLKLSRRAIDALDGEPFVHVKGTTPRNLYQLLLAVLILRRDVVHTTHFMLPDATPMKDGPNQGKRGKALMGEQKLEYDNAKGTTYQVGKHDGTNTYQSEDWLTHPFEQDKESCKESHQLMMLLVLLSQLCGCLSKNNVPLADGSHRLATESPDPNDKKNLLLPRIQPEDAPIVNSKALLQQEHHVIHKLDLTEGQNVTQRHITSTFILCPERSIGDLGYQEGLHQKKDQSTRGGRFFSMRMSGVGERSREEVLHDHPTRRLPVALGTDNSKVPEIMRRHVITRETANMDARNKKAKLMVVEHEKRCRVTQGNSFDRTSGFHASFKEDVDSRTVLMTNVHFAAAKEAFPMHLMKLHAEGDAYATSADGESIERATPLTPGTSLFSRLVTVL</sequence>
<dbReference type="EnsemblPlants" id="AVESA.00010b.r2.4DG0742430.1">
    <property type="protein sequence ID" value="AVESA.00010b.r2.4DG0742430.1.CDS"/>
    <property type="gene ID" value="AVESA.00010b.r2.4DG0742430"/>
</dbReference>
<dbReference type="Proteomes" id="UP001732700">
    <property type="component" value="Chromosome 4D"/>
</dbReference>
<reference evidence="1" key="1">
    <citation type="submission" date="2021-05" db="EMBL/GenBank/DDBJ databases">
        <authorList>
            <person name="Scholz U."/>
            <person name="Mascher M."/>
            <person name="Fiebig A."/>
        </authorList>
    </citation>
    <scope>NUCLEOTIDE SEQUENCE [LARGE SCALE GENOMIC DNA]</scope>
</reference>
<organism evidence="1 2">
    <name type="scientific">Avena sativa</name>
    <name type="common">Oat</name>
    <dbReference type="NCBI Taxonomy" id="4498"/>
    <lineage>
        <taxon>Eukaryota</taxon>
        <taxon>Viridiplantae</taxon>
        <taxon>Streptophyta</taxon>
        <taxon>Embryophyta</taxon>
        <taxon>Tracheophyta</taxon>
        <taxon>Spermatophyta</taxon>
        <taxon>Magnoliopsida</taxon>
        <taxon>Liliopsida</taxon>
        <taxon>Poales</taxon>
        <taxon>Poaceae</taxon>
        <taxon>BOP clade</taxon>
        <taxon>Pooideae</taxon>
        <taxon>Poodae</taxon>
        <taxon>Poeae</taxon>
        <taxon>Poeae Chloroplast Group 1 (Aveneae type)</taxon>
        <taxon>Aveninae</taxon>
        <taxon>Avena</taxon>
    </lineage>
</organism>
<evidence type="ECO:0000313" key="1">
    <source>
        <dbReference type="EnsemblPlants" id="AVESA.00010b.r2.4DG0742430.1.CDS"/>
    </source>
</evidence>
<evidence type="ECO:0000313" key="2">
    <source>
        <dbReference type="Proteomes" id="UP001732700"/>
    </source>
</evidence>
<protein>
    <submittedName>
        <fullName evidence="1">Uncharacterized protein</fullName>
    </submittedName>
</protein>
<proteinExistence type="predicted"/>
<name>A0ACD5X577_AVESA</name>
<accession>A0ACD5X577</accession>